<evidence type="ECO:0000259" key="7">
    <source>
        <dbReference type="PROSITE" id="PS50940"/>
    </source>
</evidence>
<proteinExistence type="predicted"/>
<dbReference type="PANTHER" id="PTHR23301:SF0">
    <property type="entry name" value="CHITIN-BINDING TYPE-2 DOMAIN-CONTAINING PROTEIN-RELATED"/>
    <property type="match status" value="1"/>
</dbReference>
<evidence type="ECO:0000256" key="3">
    <source>
        <dbReference type="ARBA" id="ARBA00022737"/>
    </source>
</evidence>
<reference evidence="8" key="2">
    <citation type="journal article" date="2021" name="Genome Biol. Evol.">
        <title>Developing a high-quality reference genome for a parasitic bivalve with doubly uniparental inheritance (Bivalvia: Unionida).</title>
        <authorList>
            <person name="Smith C.H."/>
        </authorList>
    </citation>
    <scope>NUCLEOTIDE SEQUENCE</scope>
    <source>
        <strain evidence="8">CHS0354</strain>
        <tissue evidence="8">Mantle</tissue>
    </source>
</reference>
<dbReference type="InterPro" id="IPR051940">
    <property type="entry name" value="Chitin_bind-dev_reg"/>
</dbReference>
<keyword evidence="4" id="KW-1015">Disulfide bond</keyword>
<reference evidence="8" key="3">
    <citation type="submission" date="2023-05" db="EMBL/GenBank/DDBJ databases">
        <authorList>
            <person name="Smith C.H."/>
        </authorList>
    </citation>
    <scope>NUCLEOTIDE SEQUENCE</scope>
    <source>
        <strain evidence="8">CHS0354</strain>
        <tissue evidence="8">Mantle</tissue>
    </source>
</reference>
<evidence type="ECO:0000256" key="1">
    <source>
        <dbReference type="ARBA" id="ARBA00022669"/>
    </source>
</evidence>
<feature type="chain" id="PRO_5042168014" description="Chitin-binding type-2 domain-containing protein" evidence="6">
    <location>
        <begin position="17"/>
        <end position="135"/>
    </location>
</feature>
<comment type="caution">
    <text evidence="8">The sequence shown here is derived from an EMBL/GenBank/DDBJ whole genome shotgun (WGS) entry which is preliminary data.</text>
</comment>
<feature type="signal peptide" evidence="6">
    <location>
        <begin position="1"/>
        <end position="16"/>
    </location>
</feature>
<dbReference type="Pfam" id="PF01607">
    <property type="entry name" value="CBM_14"/>
    <property type="match status" value="2"/>
</dbReference>
<sequence length="135" mass="14665">MLLIAVLFAIPLSGLALDCANLTDGDYEIGCKIYATCANHQLTMHQCDAGKVYNMRTRSCDDPKNVPPPCNEAGHCTTSTDGRYAIQSMNCTSYYTCVNHNLQGINFCAPGTVFNEALQTCDWADHVAPPCGTKH</sequence>
<dbReference type="Gene3D" id="2.170.140.10">
    <property type="entry name" value="Chitin binding domain"/>
    <property type="match status" value="2"/>
</dbReference>
<keyword evidence="3" id="KW-0677">Repeat</keyword>
<accession>A0AAE0SGA8</accession>
<dbReference type="AlphaFoldDB" id="A0AAE0SGA8"/>
<name>A0AAE0SGA8_9BIVA</name>
<dbReference type="InterPro" id="IPR002557">
    <property type="entry name" value="Chitin-bd_dom"/>
</dbReference>
<dbReference type="SUPFAM" id="SSF57625">
    <property type="entry name" value="Invertebrate chitin-binding proteins"/>
    <property type="match status" value="2"/>
</dbReference>
<evidence type="ECO:0000256" key="6">
    <source>
        <dbReference type="SAM" id="SignalP"/>
    </source>
</evidence>
<dbReference type="SMART" id="SM00494">
    <property type="entry name" value="ChtBD2"/>
    <property type="match status" value="2"/>
</dbReference>
<dbReference type="Proteomes" id="UP001195483">
    <property type="component" value="Unassembled WGS sequence"/>
</dbReference>
<feature type="domain" description="Chitin-binding type-2" evidence="7">
    <location>
        <begin position="16"/>
        <end position="72"/>
    </location>
</feature>
<feature type="domain" description="Chitin-binding type-2" evidence="7">
    <location>
        <begin position="73"/>
        <end position="133"/>
    </location>
</feature>
<dbReference type="PANTHER" id="PTHR23301">
    <property type="entry name" value="CHITIN BINDING PERITROPHIN-A"/>
    <property type="match status" value="1"/>
</dbReference>
<evidence type="ECO:0000256" key="5">
    <source>
        <dbReference type="ARBA" id="ARBA00023180"/>
    </source>
</evidence>
<keyword evidence="1" id="KW-0147">Chitin-binding</keyword>
<dbReference type="InterPro" id="IPR036508">
    <property type="entry name" value="Chitin-bd_dom_sf"/>
</dbReference>
<keyword evidence="2 6" id="KW-0732">Signal</keyword>
<keyword evidence="5" id="KW-0325">Glycoprotein</keyword>
<dbReference type="GO" id="GO:0008061">
    <property type="term" value="F:chitin binding"/>
    <property type="evidence" value="ECO:0007669"/>
    <property type="project" value="UniProtKB-KW"/>
</dbReference>
<evidence type="ECO:0000256" key="2">
    <source>
        <dbReference type="ARBA" id="ARBA00022729"/>
    </source>
</evidence>
<dbReference type="EMBL" id="JAEAOA010001888">
    <property type="protein sequence ID" value="KAK3591502.1"/>
    <property type="molecule type" value="Genomic_DNA"/>
</dbReference>
<evidence type="ECO:0000313" key="9">
    <source>
        <dbReference type="Proteomes" id="UP001195483"/>
    </source>
</evidence>
<organism evidence="8 9">
    <name type="scientific">Potamilus streckersoni</name>
    <dbReference type="NCBI Taxonomy" id="2493646"/>
    <lineage>
        <taxon>Eukaryota</taxon>
        <taxon>Metazoa</taxon>
        <taxon>Spiralia</taxon>
        <taxon>Lophotrochozoa</taxon>
        <taxon>Mollusca</taxon>
        <taxon>Bivalvia</taxon>
        <taxon>Autobranchia</taxon>
        <taxon>Heteroconchia</taxon>
        <taxon>Palaeoheterodonta</taxon>
        <taxon>Unionida</taxon>
        <taxon>Unionoidea</taxon>
        <taxon>Unionidae</taxon>
        <taxon>Ambleminae</taxon>
        <taxon>Lampsilini</taxon>
        <taxon>Potamilus</taxon>
    </lineage>
</organism>
<reference evidence="8" key="1">
    <citation type="journal article" date="2021" name="Genome Biol. Evol.">
        <title>A High-Quality Reference Genome for a Parasitic Bivalve with Doubly Uniparental Inheritance (Bivalvia: Unionida).</title>
        <authorList>
            <person name="Smith C.H."/>
        </authorList>
    </citation>
    <scope>NUCLEOTIDE SEQUENCE</scope>
    <source>
        <strain evidence="8">CHS0354</strain>
    </source>
</reference>
<evidence type="ECO:0000313" key="8">
    <source>
        <dbReference type="EMBL" id="KAK3591502.1"/>
    </source>
</evidence>
<dbReference type="GO" id="GO:0005576">
    <property type="term" value="C:extracellular region"/>
    <property type="evidence" value="ECO:0007669"/>
    <property type="project" value="InterPro"/>
</dbReference>
<keyword evidence="9" id="KW-1185">Reference proteome</keyword>
<evidence type="ECO:0000256" key="4">
    <source>
        <dbReference type="ARBA" id="ARBA00023157"/>
    </source>
</evidence>
<gene>
    <name evidence="8" type="ORF">CHS0354_031609</name>
</gene>
<protein>
    <recommendedName>
        <fullName evidence="7">Chitin-binding type-2 domain-containing protein</fullName>
    </recommendedName>
</protein>
<dbReference type="PROSITE" id="PS50940">
    <property type="entry name" value="CHIT_BIND_II"/>
    <property type="match status" value="2"/>
</dbReference>